<reference evidence="6" key="1">
    <citation type="journal article" date="2019" name="Int. J. Syst. Evol. Microbiol.">
        <title>The Global Catalogue of Microorganisms (GCM) 10K type strain sequencing project: providing services to taxonomists for standard genome sequencing and annotation.</title>
        <authorList>
            <consortium name="The Broad Institute Genomics Platform"/>
            <consortium name="The Broad Institute Genome Sequencing Center for Infectious Disease"/>
            <person name="Wu L."/>
            <person name="Ma J."/>
        </authorList>
    </citation>
    <scope>NUCLEOTIDE SEQUENCE [LARGE SCALE GENOMIC DNA]</scope>
    <source>
        <strain evidence="6">TISTR 1858</strain>
    </source>
</reference>
<keyword evidence="6" id="KW-1185">Reference proteome</keyword>
<dbReference type="PANTHER" id="PTHR33744">
    <property type="entry name" value="CARBOHYDRATE DIACID REGULATOR"/>
    <property type="match status" value="1"/>
</dbReference>
<dbReference type="InterPro" id="IPR025736">
    <property type="entry name" value="PucR_C-HTH_dom"/>
</dbReference>
<feature type="domain" description="PucR C-terminal helix-turn-helix" evidence="3">
    <location>
        <begin position="300"/>
        <end position="353"/>
    </location>
</feature>
<dbReference type="RefSeq" id="WP_379562759.1">
    <property type="nucleotide sequence ID" value="NZ_JBHUMX010000041.1"/>
</dbReference>
<comment type="caution">
    <text evidence="5">The sequence shown here is derived from an EMBL/GenBank/DDBJ whole genome shotgun (WGS) entry which is preliminary data.</text>
</comment>
<dbReference type="InterPro" id="IPR009057">
    <property type="entry name" value="Homeodomain-like_sf"/>
</dbReference>
<dbReference type="Pfam" id="PF17853">
    <property type="entry name" value="GGDEF_2"/>
    <property type="match status" value="1"/>
</dbReference>
<accession>A0ABW5Q2W5</accession>
<evidence type="ECO:0000256" key="1">
    <source>
        <dbReference type="ARBA" id="ARBA00006754"/>
    </source>
</evidence>
<proteinExistence type="inferred from homology"/>
<sequence length="367" mass="42189">MQITSKLGQEIIRKVAKYTELDINIMNMEGQIVASTDRKRVGELHTGAVEVLCTHEELIIGDKELSRYPGTKQGVNLPINHKDKVVGVVGVSGEPSVIYKFTGLIRTAVEVVLEQIHIERQGHYQQRQWNYWLHQLLHPSGFNQEKLEEDASYSLQIDYRADWRTAVLFGKIEQDVVDAIRRELESMQLDTLFILPFLESEIVIAVPGEFKRLETLCEKLVRISGEYTRLGVGEVGYGLVGIRNSYVQAKHALAFSDRKDKISYSWDWVMERLTLAIDPEQYMLVSSTYENKIRNLESTYLETVDAFLNNNLSIKKTAASLHIHRNTLLYRLDKVYQKTGLDPRIFNDACILRIVRTKQICAMKQIN</sequence>
<dbReference type="EMBL" id="JBHUMX010000041">
    <property type="protein sequence ID" value="MFD2629973.1"/>
    <property type="molecule type" value="Genomic_DNA"/>
</dbReference>
<protein>
    <submittedName>
        <fullName evidence="5">CdaR family transcriptional regulator</fullName>
    </submittedName>
</protein>
<dbReference type="Pfam" id="PF05651">
    <property type="entry name" value="Diacid_rec"/>
    <property type="match status" value="1"/>
</dbReference>
<dbReference type="Pfam" id="PF13556">
    <property type="entry name" value="HTH_30"/>
    <property type="match status" value="1"/>
</dbReference>
<feature type="domain" description="CdaR GGDEF-like" evidence="4">
    <location>
        <begin position="157"/>
        <end position="254"/>
    </location>
</feature>
<comment type="similarity">
    <text evidence="1">Belongs to the CdaR family.</text>
</comment>
<dbReference type="InterPro" id="IPR051448">
    <property type="entry name" value="CdaR-like_regulators"/>
</dbReference>
<evidence type="ECO:0000313" key="6">
    <source>
        <dbReference type="Proteomes" id="UP001597451"/>
    </source>
</evidence>
<dbReference type="InterPro" id="IPR008599">
    <property type="entry name" value="Diacid_rec"/>
</dbReference>
<dbReference type="PANTHER" id="PTHR33744:SF15">
    <property type="entry name" value="CARBOHYDRATE DIACID REGULATOR"/>
    <property type="match status" value="1"/>
</dbReference>
<dbReference type="InterPro" id="IPR041522">
    <property type="entry name" value="CdaR_GGDEF"/>
</dbReference>
<evidence type="ECO:0000259" key="3">
    <source>
        <dbReference type="Pfam" id="PF13556"/>
    </source>
</evidence>
<dbReference type="SUPFAM" id="SSF46689">
    <property type="entry name" value="Homeodomain-like"/>
    <property type="match status" value="1"/>
</dbReference>
<dbReference type="InterPro" id="IPR042070">
    <property type="entry name" value="PucR_C-HTH_sf"/>
</dbReference>
<evidence type="ECO:0000313" key="5">
    <source>
        <dbReference type="EMBL" id="MFD2629973.1"/>
    </source>
</evidence>
<name>A0ABW5Q2W5_9BACI</name>
<feature type="domain" description="Putative sugar diacid recognition" evidence="2">
    <location>
        <begin position="3"/>
        <end position="135"/>
    </location>
</feature>
<dbReference type="Gene3D" id="1.10.10.2840">
    <property type="entry name" value="PucR C-terminal helix-turn-helix domain"/>
    <property type="match status" value="1"/>
</dbReference>
<organism evidence="5 6">
    <name type="scientific">Oceanobacillus kapialis</name>
    <dbReference type="NCBI Taxonomy" id="481353"/>
    <lineage>
        <taxon>Bacteria</taxon>
        <taxon>Bacillati</taxon>
        <taxon>Bacillota</taxon>
        <taxon>Bacilli</taxon>
        <taxon>Bacillales</taxon>
        <taxon>Bacillaceae</taxon>
        <taxon>Oceanobacillus</taxon>
    </lineage>
</organism>
<evidence type="ECO:0000259" key="4">
    <source>
        <dbReference type="Pfam" id="PF17853"/>
    </source>
</evidence>
<dbReference type="Proteomes" id="UP001597451">
    <property type="component" value="Unassembled WGS sequence"/>
</dbReference>
<evidence type="ECO:0000259" key="2">
    <source>
        <dbReference type="Pfam" id="PF05651"/>
    </source>
</evidence>
<gene>
    <name evidence="5" type="ORF">ACFSUN_14390</name>
</gene>